<dbReference type="GO" id="GO:0006457">
    <property type="term" value="P:protein folding"/>
    <property type="evidence" value="ECO:0007669"/>
    <property type="project" value="TreeGrafter"/>
</dbReference>
<evidence type="ECO:0000256" key="3">
    <source>
        <dbReference type="ARBA" id="ARBA00059400"/>
    </source>
</evidence>
<keyword evidence="2" id="KW-0963">Cytoplasm</keyword>
<dbReference type="PANTHER" id="PTHR12356">
    <property type="entry name" value="NUCLEAR MOVEMENT PROTEIN NUDC"/>
    <property type="match status" value="1"/>
</dbReference>
<evidence type="ECO:0000313" key="7">
    <source>
        <dbReference type="EMBL" id="CDH49260.1"/>
    </source>
</evidence>
<dbReference type="AlphaFoldDB" id="A0A068RHR1"/>
<dbReference type="GO" id="GO:0005737">
    <property type="term" value="C:cytoplasm"/>
    <property type="evidence" value="ECO:0007669"/>
    <property type="project" value="UniProtKB-SubCell"/>
</dbReference>
<feature type="compositionally biased region" description="Basic and acidic residues" evidence="5">
    <location>
        <begin position="1"/>
        <end position="29"/>
    </location>
</feature>
<dbReference type="VEuPathDB" id="FungiDB:LCOR_01010.1"/>
<dbReference type="Proteomes" id="UP000027586">
    <property type="component" value="Unassembled WGS sequence"/>
</dbReference>
<gene>
    <name evidence="7" type="ORF">LCOR_01010.1</name>
</gene>
<feature type="region of interest" description="Disordered" evidence="5">
    <location>
        <begin position="1"/>
        <end position="35"/>
    </location>
</feature>
<dbReference type="SUPFAM" id="SSF49764">
    <property type="entry name" value="HSP20-like chaperones"/>
    <property type="match status" value="1"/>
</dbReference>
<dbReference type="OrthoDB" id="416217at2759"/>
<dbReference type="Pfam" id="PF04969">
    <property type="entry name" value="CS"/>
    <property type="match status" value="1"/>
</dbReference>
<evidence type="ECO:0000256" key="1">
    <source>
        <dbReference type="ARBA" id="ARBA00004496"/>
    </source>
</evidence>
<proteinExistence type="predicted"/>
<protein>
    <recommendedName>
        <fullName evidence="4">Nuclear movement protein nudC</fullName>
    </recommendedName>
</protein>
<feature type="domain" description="CS" evidence="6">
    <location>
        <begin position="31"/>
        <end position="120"/>
    </location>
</feature>
<dbReference type="Gene3D" id="2.60.40.790">
    <property type="match status" value="1"/>
</dbReference>
<dbReference type="EMBL" id="CBTN010000003">
    <property type="protein sequence ID" value="CDH49260.1"/>
    <property type="molecule type" value="Genomic_DNA"/>
</dbReference>
<dbReference type="STRING" id="1263082.A0A068RHR1"/>
<dbReference type="PROSITE" id="PS51203">
    <property type="entry name" value="CS"/>
    <property type="match status" value="1"/>
</dbReference>
<comment type="function">
    <text evidence="3">Required for nuclear movement. May interact between microtubules and nuclei and/or may be involved in the generation of force used to move nuclei during interphase.</text>
</comment>
<evidence type="ECO:0000256" key="4">
    <source>
        <dbReference type="ARBA" id="ARBA00068398"/>
    </source>
</evidence>
<evidence type="ECO:0000256" key="5">
    <source>
        <dbReference type="SAM" id="MobiDB-lite"/>
    </source>
</evidence>
<dbReference type="InterPro" id="IPR007052">
    <property type="entry name" value="CS_dom"/>
</dbReference>
<dbReference type="FunFam" id="2.60.40.790:FF:000001">
    <property type="entry name" value="Nuclear migration protein nudC"/>
    <property type="match status" value="1"/>
</dbReference>
<dbReference type="InterPro" id="IPR037898">
    <property type="entry name" value="NudC_fam"/>
</dbReference>
<comment type="subcellular location">
    <subcellularLocation>
        <location evidence="1">Cytoplasm</location>
    </subcellularLocation>
</comment>
<evidence type="ECO:0000259" key="6">
    <source>
        <dbReference type="PROSITE" id="PS51203"/>
    </source>
</evidence>
<comment type="caution">
    <text evidence="7">The sequence shown here is derived from an EMBL/GenBank/DDBJ whole genome shotgun (WGS) entry which is preliminary data.</text>
</comment>
<evidence type="ECO:0000313" key="8">
    <source>
        <dbReference type="Proteomes" id="UP000027586"/>
    </source>
</evidence>
<evidence type="ECO:0000256" key="2">
    <source>
        <dbReference type="ARBA" id="ARBA00022490"/>
    </source>
</evidence>
<accession>A0A068RHR1</accession>
<dbReference type="PANTHER" id="PTHR12356:SF3">
    <property type="entry name" value="NUCLEAR MIGRATION PROTEIN NUDC"/>
    <property type="match status" value="1"/>
</dbReference>
<name>A0A068RHR1_9FUNG</name>
<reference evidence="7" key="1">
    <citation type="submission" date="2013-08" db="EMBL/GenBank/DDBJ databases">
        <title>Gene expansion shapes genome architecture in the human pathogen Lichtheimia corymbifera: an evolutionary genomics analysis in the ancient terrestrial Mucorales (Mucoromycotina).</title>
        <authorList>
            <person name="Schwartze V.U."/>
            <person name="Winter S."/>
            <person name="Shelest E."/>
            <person name="Marcet-Houben M."/>
            <person name="Horn F."/>
            <person name="Wehner S."/>
            <person name="Hoffmann K."/>
            <person name="Riege K."/>
            <person name="Sammeth M."/>
            <person name="Nowrousian M."/>
            <person name="Valiante V."/>
            <person name="Linde J."/>
            <person name="Jacobsen I.D."/>
            <person name="Marz M."/>
            <person name="Brakhage A.A."/>
            <person name="Gabaldon T."/>
            <person name="Bocker S."/>
            <person name="Voigt K."/>
        </authorList>
    </citation>
    <scope>NUCLEOTIDE SEQUENCE [LARGE SCALE GENOMIC DNA]</scope>
    <source>
        <strain evidence="7">FSU 9682</strain>
    </source>
</reference>
<sequence length="193" mass="22470">MSSAEKDYNDMTPEEREAHDKAAREKEEAEQAQLPYKWRQTLQDVDVTIPVPKGTRGRDLQVEIKKKYIKVALKGQPPLIEGELCKEIKVDDSTWTLDNQQEVSVHLEKSNQMTWWENVVTSAPKIDTKKIQPENSKLDELDGETRAMVEKMMFDQRQKAMGLPDSDTLKKQEIFSKFKQQHPEMDFSNVKFE</sequence>
<keyword evidence="8" id="KW-1185">Reference proteome</keyword>
<dbReference type="GO" id="GO:0051082">
    <property type="term" value="F:unfolded protein binding"/>
    <property type="evidence" value="ECO:0007669"/>
    <property type="project" value="TreeGrafter"/>
</dbReference>
<dbReference type="InterPro" id="IPR008978">
    <property type="entry name" value="HSP20-like_chaperone"/>
</dbReference>
<dbReference type="CDD" id="cd06467">
    <property type="entry name" value="p23_NUDC_like"/>
    <property type="match status" value="1"/>
</dbReference>
<organism evidence="7 8">
    <name type="scientific">Lichtheimia corymbifera JMRC:FSU:9682</name>
    <dbReference type="NCBI Taxonomy" id="1263082"/>
    <lineage>
        <taxon>Eukaryota</taxon>
        <taxon>Fungi</taxon>
        <taxon>Fungi incertae sedis</taxon>
        <taxon>Mucoromycota</taxon>
        <taxon>Mucoromycotina</taxon>
        <taxon>Mucoromycetes</taxon>
        <taxon>Mucorales</taxon>
        <taxon>Lichtheimiaceae</taxon>
        <taxon>Lichtheimia</taxon>
    </lineage>
</organism>